<evidence type="ECO:0000313" key="3">
    <source>
        <dbReference type="Proteomes" id="UP000541444"/>
    </source>
</evidence>
<keyword evidence="3" id="KW-1185">Reference proteome</keyword>
<organism evidence="2 3">
    <name type="scientific">Kingdonia uniflora</name>
    <dbReference type="NCBI Taxonomy" id="39325"/>
    <lineage>
        <taxon>Eukaryota</taxon>
        <taxon>Viridiplantae</taxon>
        <taxon>Streptophyta</taxon>
        <taxon>Embryophyta</taxon>
        <taxon>Tracheophyta</taxon>
        <taxon>Spermatophyta</taxon>
        <taxon>Magnoliopsida</taxon>
        <taxon>Ranunculales</taxon>
        <taxon>Circaeasteraceae</taxon>
        <taxon>Kingdonia</taxon>
    </lineage>
</organism>
<dbReference type="Proteomes" id="UP000541444">
    <property type="component" value="Unassembled WGS sequence"/>
</dbReference>
<dbReference type="AlphaFoldDB" id="A0A7J7NPE7"/>
<sequence length="127" mass="14041">MFVLEAGKGEKCLILQMGPILMLLASGMLWDGDLLDMQKFDTAGVDLYIRVADIKKCKGNYHSRITYRSCCVEKLASATNNFSVDNKLGEGGFGSEYKGTFSDGQEIAVKRLSKALDKAQWSSRMKS</sequence>
<dbReference type="InterPro" id="IPR011009">
    <property type="entry name" value="Kinase-like_dom_sf"/>
</dbReference>
<dbReference type="PANTHER" id="PTHR32444">
    <property type="entry name" value="BULB-TYPE LECTIN DOMAIN-CONTAINING PROTEIN"/>
    <property type="match status" value="1"/>
</dbReference>
<keyword evidence="1" id="KW-1133">Transmembrane helix</keyword>
<keyword evidence="1" id="KW-0472">Membrane</keyword>
<evidence type="ECO:0000313" key="2">
    <source>
        <dbReference type="EMBL" id="KAF6168798.1"/>
    </source>
</evidence>
<comment type="caution">
    <text evidence="2">The sequence shown here is derived from an EMBL/GenBank/DDBJ whole genome shotgun (WGS) entry which is preliminary data.</text>
</comment>
<dbReference type="PANTHER" id="PTHR32444:SF198">
    <property type="entry name" value="BULB-TYPE LECTIN DOMAIN-CONTAINING PROTEIN"/>
    <property type="match status" value="1"/>
</dbReference>
<protein>
    <submittedName>
        <fullName evidence="2">Uncharacterized protein</fullName>
    </submittedName>
</protein>
<name>A0A7J7NPE7_9MAGN</name>
<dbReference type="Gene3D" id="3.30.200.20">
    <property type="entry name" value="Phosphorylase Kinase, domain 1"/>
    <property type="match status" value="1"/>
</dbReference>
<proteinExistence type="predicted"/>
<reference evidence="2 3" key="1">
    <citation type="journal article" date="2020" name="IScience">
        <title>Genome Sequencing of the Endangered Kingdonia uniflora (Circaeasteraceae, Ranunculales) Reveals Potential Mechanisms of Evolutionary Specialization.</title>
        <authorList>
            <person name="Sun Y."/>
            <person name="Deng T."/>
            <person name="Zhang A."/>
            <person name="Moore M.J."/>
            <person name="Landis J.B."/>
            <person name="Lin N."/>
            <person name="Zhang H."/>
            <person name="Zhang X."/>
            <person name="Huang J."/>
            <person name="Zhang X."/>
            <person name="Sun H."/>
            <person name="Wang H."/>
        </authorList>
    </citation>
    <scope>NUCLEOTIDE SEQUENCE [LARGE SCALE GENOMIC DNA]</scope>
    <source>
        <strain evidence="2">TB1705</strain>
        <tissue evidence="2">Leaf</tissue>
    </source>
</reference>
<dbReference type="EMBL" id="JACGCM010000678">
    <property type="protein sequence ID" value="KAF6168798.1"/>
    <property type="molecule type" value="Genomic_DNA"/>
</dbReference>
<dbReference type="OrthoDB" id="1938319at2759"/>
<accession>A0A7J7NPE7</accession>
<feature type="transmembrane region" description="Helical" evidence="1">
    <location>
        <begin position="12"/>
        <end position="30"/>
    </location>
</feature>
<dbReference type="SUPFAM" id="SSF56112">
    <property type="entry name" value="Protein kinase-like (PK-like)"/>
    <property type="match status" value="1"/>
</dbReference>
<keyword evidence="1" id="KW-0812">Transmembrane</keyword>
<evidence type="ECO:0000256" key="1">
    <source>
        <dbReference type="SAM" id="Phobius"/>
    </source>
</evidence>
<gene>
    <name evidence="2" type="ORF">GIB67_017261</name>
</gene>